<dbReference type="RefSeq" id="WP_379981790.1">
    <property type="nucleotide sequence ID" value="NZ_JBHSFV010000014.1"/>
</dbReference>
<name>A0ABV9I1H9_9FLAO</name>
<comment type="caution">
    <text evidence="1">The sequence shown here is derived from an EMBL/GenBank/DDBJ whole genome shotgun (WGS) entry which is preliminary data.</text>
</comment>
<dbReference type="Proteomes" id="UP001596043">
    <property type="component" value="Unassembled WGS sequence"/>
</dbReference>
<reference evidence="2" key="1">
    <citation type="journal article" date="2019" name="Int. J. Syst. Evol. Microbiol.">
        <title>The Global Catalogue of Microorganisms (GCM) 10K type strain sequencing project: providing services to taxonomists for standard genome sequencing and annotation.</title>
        <authorList>
            <consortium name="The Broad Institute Genomics Platform"/>
            <consortium name="The Broad Institute Genome Sequencing Center for Infectious Disease"/>
            <person name="Wu L."/>
            <person name="Ma J."/>
        </authorList>
    </citation>
    <scope>NUCLEOTIDE SEQUENCE [LARGE SCALE GENOMIC DNA]</scope>
    <source>
        <strain evidence="2">YJ-61-S</strain>
    </source>
</reference>
<protein>
    <recommendedName>
        <fullName evidence="3">ATP-binding protein</fullName>
    </recommendedName>
</protein>
<proteinExistence type="predicted"/>
<accession>A0ABV9I1H9</accession>
<dbReference type="InterPro" id="IPR056955">
    <property type="entry name" value="ORC-CDC6-like"/>
</dbReference>
<evidence type="ECO:0000313" key="1">
    <source>
        <dbReference type="EMBL" id="MFC4636009.1"/>
    </source>
</evidence>
<dbReference type="Pfam" id="PF24389">
    <property type="entry name" value="ORC-CDC6-like"/>
    <property type="match status" value="1"/>
</dbReference>
<evidence type="ECO:0000313" key="2">
    <source>
        <dbReference type="Proteomes" id="UP001596043"/>
    </source>
</evidence>
<keyword evidence="2" id="KW-1185">Reference proteome</keyword>
<dbReference type="EMBL" id="JBHSFV010000014">
    <property type="protein sequence ID" value="MFC4636009.1"/>
    <property type="molecule type" value="Genomic_DNA"/>
</dbReference>
<gene>
    <name evidence="1" type="ORF">ACFO3O_19020</name>
</gene>
<organism evidence="1 2">
    <name type="scientific">Dokdonia ponticola</name>
    <dbReference type="NCBI Taxonomy" id="2041041"/>
    <lineage>
        <taxon>Bacteria</taxon>
        <taxon>Pseudomonadati</taxon>
        <taxon>Bacteroidota</taxon>
        <taxon>Flavobacteriia</taxon>
        <taxon>Flavobacteriales</taxon>
        <taxon>Flavobacteriaceae</taxon>
        <taxon>Dokdonia</taxon>
    </lineage>
</organism>
<evidence type="ECO:0008006" key="3">
    <source>
        <dbReference type="Google" id="ProtNLM"/>
    </source>
</evidence>
<sequence length="655" mass="76833">MTSTFENPFINYNAAKMSISDISSLWCDPLPYLEASGIINEVFLKSPDPIIMVGGRGSGKTMYLRYWSYKVLIERLLEQEHVNILSESSNFGGTSIYLRIEGSTLKEFDGVLLEKQQWNSLFIHFFELSVAVRYIDFLKSIESFTESEIISKILFEIAQIFNVHEDLDTIPKLQKFINTKITELDSYRTNLPFNKELKLNSILYSSNQLIKSIPLIFKNNIKEFSSHIFFITIDEYENFSIEQQRVVNTYIKFADENLSFRISMRPAGFKTYDTVNTEDFIKEGNDYTLLNFDRYNMDHRNKKYKEFLNDMCRKRIKHVNPNLTEDFLQIQNYLMRDENLNNEIANLSVKNKSKKILKQYLRRKISDKDLILLQNSDNLLMEMLNIIWYNRSEEITSAQINDAMNSYLRDGESPLKKKYKLDYADKYRYTLTLLILSALKTKKSFYSFNTFSYISNNNPRFFINLCAETFQEAYFTKGKLFITDLPISESIQSEAAYSNAKNELKEAGKISKFGSQIRRFILNIGNTFKNWQTDPKARYPETNQFSVDLDRLTPASRSAFMECLKWSIIIEKENLQRVTPGSPLNQIYTLNKIFCPLFSISYRTRGGYNMQISPEQMSDLFLENDFIIPVGSIERMKKIENISKKQFKLNFNEEE</sequence>